<accession>E4TS83</accession>
<evidence type="ECO:0000313" key="1">
    <source>
        <dbReference type="EMBL" id="ADR21823.1"/>
    </source>
</evidence>
<dbReference type="STRING" id="643867.Ftrac_1835"/>
<organism evidence="1 2">
    <name type="scientific">Marivirga tractuosa (strain ATCC 23168 / DSM 4126 / NBRC 15989 / NCIMB 1408 / VKM B-1430 / H-43)</name>
    <name type="common">Microscilla tractuosa</name>
    <name type="synonym">Flexibacter tractuosus</name>
    <dbReference type="NCBI Taxonomy" id="643867"/>
    <lineage>
        <taxon>Bacteria</taxon>
        <taxon>Pseudomonadati</taxon>
        <taxon>Bacteroidota</taxon>
        <taxon>Cytophagia</taxon>
        <taxon>Cytophagales</taxon>
        <taxon>Marivirgaceae</taxon>
        <taxon>Marivirga</taxon>
    </lineage>
</organism>
<dbReference type="HOGENOM" id="CLU_634316_0_0_10"/>
<keyword evidence="2" id="KW-1185">Reference proteome</keyword>
<dbReference type="KEGG" id="mtt:Ftrac_1835"/>
<dbReference type="EMBL" id="CP002349">
    <property type="protein sequence ID" value="ADR21823.1"/>
    <property type="molecule type" value="Genomic_DNA"/>
</dbReference>
<name>E4TS83_MARTH</name>
<gene>
    <name evidence="1" type="ordered locus">Ftrac_1835</name>
</gene>
<sequence>MVLRLIFVTIIGLSSFKEISAGTLTFLHNETIEVKLRDAVYPSHLAYTPTFQYPSATIFQLTETDFHFYSVIFNSKEYYLWVEDLTLNTNVNLEDAETSTTNYVLISKSNWLSGKIDSKLERIKKVHEIDSYYSNALDSLNNLAETNEQHRYENSFSTIVWDSRSAKRLYNFAVESFSYQFDENLIHYIPEYANYWQLLYKLYYQYYHTNSFKGFNKKEIQSEIETDFPDPQSKFLVFHHFFNVGLSLNDLKENFELFATALSEREKVLVEALMQNKAVKNLSNSPQIDFLFGIDIDASMESYFARDSSEKMHLLVFWSSWDKKMETEFSLLSGLKEDFKEKFNFVHICIDAYEAPEKTKSFIYQNRVDGFHLLPEQSRAFRVSKYRKALKIRDFPFYVLTNHAGEMVETESVPLEISQRLASKMKSISTKK</sequence>
<dbReference type="Gene3D" id="3.40.30.10">
    <property type="entry name" value="Glutaredoxin"/>
    <property type="match status" value="1"/>
</dbReference>
<evidence type="ECO:0000313" key="2">
    <source>
        <dbReference type="Proteomes" id="UP000008720"/>
    </source>
</evidence>
<dbReference type="InterPro" id="IPR036249">
    <property type="entry name" value="Thioredoxin-like_sf"/>
</dbReference>
<protein>
    <submittedName>
        <fullName evidence="1">Uncharacterized protein</fullName>
    </submittedName>
</protein>
<dbReference type="AlphaFoldDB" id="E4TS83"/>
<dbReference type="SUPFAM" id="SSF52833">
    <property type="entry name" value="Thioredoxin-like"/>
    <property type="match status" value="1"/>
</dbReference>
<dbReference type="Proteomes" id="UP000008720">
    <property type="component" value="Chromosome"/>
</dbReference>
<dbReference type="OrthoDB" id="9821236at2"/>
<reference evidence="1 2" key="1">
    <citation type="journal article" date="2011" name="Stand. Genomic Sci.">
        <title>Complete genome sequence of Marivirga tractuosa type strain (H-43).</title>
        <authorList>
            <person name="Pagani I."/>
            <person name="Chertkov O."/>
            <person name="Lapidus A."/>
            <person name="Lucas S."/>
            <person name="Del Rio T.G."/>
            <person name="Tice H."/>
            <person name="Copeland A."/>
            <person name="Cheng J.F."/>
            <person name="Nolan M."/>
            <person name="Saunders E."/>
            <person name="Pitluck S."/>
            <person name="Held B."/>
            <person name="Goodwin L."/>
            <person name="Liolios K."/>
            <person name="Ovchinikova G."/>
            <person name="Ivanova N."/>
            <person name="Mavromatis K."/>
            <person name="Pati A."/>
            <person name="Chen A."/>
            <person name="Palaniappan K."/>
            <person name="Land M."/>
            <person name="Hauser L."/>
            <person name="Jeffries C.D."/>
            <person name="Detter J.C."/>
            <person name="Han C."/>
            <person name="Tapia R."/>
            <person name="Ngatchou-Djao O.D."/>
            <person name="Rohde M."/>
            <person name="Goker M."/>
            <person name="Spring S."/>
            <person name="Sikorski J."/>
            <person name="Woyke T."/>
            <person name="Bristow J."/>
            <person name="Eisen J.A."/>
            <person name="Markowitz V."/>
            <person name="Hugenholtz P."/>
            <person name="Klenk H.P."/>
            <person name="Kyrpides N.C."/>
        </authorList>
    </citation>
    <scope>NUCLEOTIDE SEQUENCE [LARGE SCALE GENOMIC DNA]</scope>
    <source>
        <strain evidence="2">ATCC 23168 / DSM 4126 / NBRC 15989 / NCIMB 1408 / VKM B-1430 / H-43</strain>
    </source>
</reference>
<dbReference type="RefSeq" id="WP_013453966.1">
    <property type="nucleotide sequence ID" value="NC_014759.1"/>
</dbReference>
<proteinExistence type="predicted"/>